<reference evidence="1" key="1">
    <citation type="journal article" date="2024" name="Int. J. Syst. Evol. Microbiol.">
        <title>Turicibacter faecis sp. nov., isolated from faeces of heart failure mouse model.</title>
        <authorList>
            <person name="Imamura Y."/>
            <person name="Motooka D."/>
            <person name="Nakajima Y."/>
            <person name="Ito S."/>
            <person name="Kitakaze M."/>
            <person name="Iida T."/>
            <person name="Nakamura S."/>
        </authorList>
    </citation>
    <scope>NUCLEOTIDE SEQUENCE</scope>
    <source>
        <strain evidence="1">TC023</strain>
    </source>
</reference>
<dbReference type="EMBL" id="AP028127">
    <property type="protein sequence ID" value="BEH90988.1"/>
    <property type="molecule type" value="Genomic_DNA"/>
</dbReference>
<dbReference type="PANTHER" id="PTHR34822">
    <property type="entry name" value="GRPB DOMAIN PROTEIN (AFU_ORTHOLOGUE AFUA_1G01530)"/>
    <property type="match status" value="1"/>
</dbReference>
<dbReference type="Pfam" id="PF04229">
    <property type="entry name" value="GrpB"/>
    <property type="match status" value="1"/>
</dbReference>
<name>A0ABN6ZGR0_9FIRM</name>
<accession>A0ABN6ZGR0</accession>
<organism evidence="1 2">
    <name type="scientific">Turicibacter faecis</name>
    <dbReference type="NCBI Taxonomy" id="2963365"/>
    <lineage>
        <taxon>Bacteria</taxon>
        <taxon>Bacillati</taxon>
        <taxon>Bacillota</taxon>
        <taxon>Erysipelotrichia</taxon>
        <taxon>Erysipelotrichales</taxon>
        <taxon>Turicibacteraceae</taxon>
        <taxon>Turicibacter</taxon>
    </lineage>
</organism>
<gene>
    <name evidence="1" type="ORF">T23_10900</name>
</gene>
<evidence type="ECO:0000313" key="1">
    <source>
        <dbReference type="EMBL" id="BEH90988.1"/>
    </source>
</evidence>
<proteinExistence type="predicted"/>
<dbReference type="SUPFAM" id="SSF81301">
    <property type="entry name" value="Nucleotidyltransferase"/>
    <property type="match status" value="1"/>
</dbReference>
<dbReference type="Proteomes" id="UP001432099">
    <property type="component" value="Chromosome"/>
</dbReference>
<dbReference type="Gene3D" id="3.30.460.10">
    <property type="entry name" value="Beta Polymerase, domain 2"/>
    <property type="match status" value="1"/>
</dbReference>
<dbReference type="PANTHER" id="PTHR34822:SF1">
    <property type="entry name" value="GRPB FAMILY PROTEIN"/>
    <property type="match status" value="1"/>
</dbReference>
<sequence>MQKDLSEMSLEELWQLFPIQLSEPQPHWINWYEEEAHYLKKLLSLSEEVRISHIGSTAISGIWAKPIIDLLIEVADDVALVQVEKTLIASGYQCMSKMPGRISFNKGYTSEGFAEKVFHLHLRRLGDHDERYFCAYLNQHPEIASAYEQLKLTLWKKYPNDRDAYTEAKSEFVTKYTLMAKEEGILIR</sequence>
<keyword evidence="2" id="KW-1185">Reference proteome</keyword>
<evidence type="ECO:0008006" key="3">
    <source>
        <dbReference type="Google" id="ProtNLM"/>
    </source>
</evidence>
<dbReference type="InterPro" id="IPR043519">
    <property type="entry name" value="NT_sf"/>
</dbReference>
<dbReference type="RefSeq" id="WP_262950489.1">
    <property type="nucleotide sequence ID" value="NZ_AP028127.1"/>
</dbReference>
<protein>
    <recommendedName>
        <fullName evidence="3">GrpB family protein</fullName>
    </recommendedName>
</protein>
<evidence type="ECO:0000313" key="2">
    <source>
        <dbReference type="Proteomes" id="UP001432099"/>
    </source>
</evidence>
<dbReference type="InterPro" id="IPR007344">
    <property type="entry name" value="GrpB/CoaE"/>
</dbReference>